<organism evidence="8 9">
    <name type="scientific">Chrysochromulina tobinii</name>
    <dbReference type="NCBI Taxonomy" id="1460289"/>
    <lineage>
        <taxon>Eukaryota</taxon>
        <taxon>Haptista</taxon>
        <taxon>Haptophyta</taxon>
        <taxon>Prymnesiophyceae</taxon>
        <taxon>Prymnesiales</taxon>
        <taxon>Chrysochromulinaceae</taxon>
        <taxon>Chrysochromulina</taxon>
    </lineage>
</organism>
<evidence type="ECO:0000259" key="7">
    <source>
        <dbReference type="PROSITE" id="PS50238"/>
    </source>
</evidence>
<dbReference type="InterPro" id="IPR050576">
    <property type="entry name" value="Cilia_flagella_integrity"/>
</dbReference>
<keyword evidence="2" id="KW-0433">Leucine-rich repeat</keyword>
<dbReference type="PANTHER" id="PTHR45973">
    <property type="entry name" value="PROTEIN PHOSPHATASE 1 REGULATORY SUBUNIT SDS22-RELATED"/>
    <property type="match status" value="1"/>
</dbReference>
<feature type="domain" description="Rho-GAP" evidence="7">
    <location>
        <begin position="311"/>
        <end position="530"/>
    </location>
</feature>
<dbReference type="InterPro" id="IPR001611">
    <property type="entry name" value="Leu-rich_rpt"/>
</dbReference>
<feature type="region of interest" description="Disordered" evidence="6">
    <location>
        <begin position="265"/>
        <end position="289"/>
    </location>
</feature>
<dbReference type="PANTHER" id="PTHR45973:SF9">
    <property type="entry name" value="LEUCINE-RICH REPEAT-CONTAINING PROTEIN 46"/>
    <property type="match status" value="1"/>
</dbReference>
<accession>A0A0M0JCP5</accession>
<comment type="caution">
    <text evidence="8">The sequence shown here is derived from an EMBL/GenBank/DDBJ whole genome shotgun (WGS) entry which is preliminary data.</text>
</comment>
<evidence type="ECO:0000256" key="4">
    <source>
        <dbReference type="ARBA" id="ARBA00023069"/>
    </source>
</evidence>
<keyword evidence="9" id="KW-1185">Reference proteome</keyword>
<protein>
    <submittedName>
        <fullName evidence="8">Leucine rich repeat protein</fullName>
    </submittedName>
</protein>
<name>A0A0M0JCP5_9EUKA</name>
<keyword evidence="5" id="KW-0966">Cell projection</keyword>
<dbReference type="InterPro" id="IPR032675">
    <property type="entry name" value="LRR_dom_sf"/>
</dbReference>
<evidence type="ECO:0000256" key="5">
    <source>
        <dbReference type="ARBA" id="ARBA00023273"/>
    </source>
</evidence>
<reference evidence="9" key="1">
    <citation type="journal article" date="2015" name="PLoS Genet.">
        <title>Genome Sequence and Transcriptome Analyses of Chrysochromulina tobin: Metabolic Tools for Enhanced Algal Fitness in the Prominent Order Prymnesiales (Haptophyceae).</title>
        <authorList>
            <person name="Hovde B.T."/>
            <person name="Deodato C.R."/>
            <person name="Hunsperger H.M."/>
            <person name="Ryken S.A."/>
            <person name="Yost W."/>
            <person name="Jha R.K."/>
            <person name="Patterson J."/>
            <person name="Monnat R.J. Jr."/>
            <person name="Barlow S.B."/>
            <person name="Starkenburg S.R."/>
            <person name="Cattolico R.A."/>
        </authorList>
    </citation>
    <scope>NUCLEOTIDE SEQUENCE</scope>
    <source>
        <strain evidence="9">CCMP291</strain>
    </source>
</reference>
<dbReference type="InterPro" id="IPR000198">
    <property type="entry name" value="RhoGAP_dom"/>
</dbReference>
<dbReference type="Proteomes" id="UP000037460">
    <property type="component" value="Unassembled WGS sequence"/>
</dbReference>
<evidence type="ECO:0000313" key="8">
    <source>
        <dbReference type="EMBL" id="KOO24255.1"/>
    </source>
</evidence>
<keyword evidence="4" id="KW-0969">Cilium</keyword>
<evidence type="ECO:0000313" key="9">
    <source>
        <dbReference type="Proteomes" id="UP000037460"/>
    </source>
</evidence>
<evidence type="ECO:0000256" key="2">
    <source>
        <dbReference type="ARBA" id="ARBA00022614"/>
    </source>
</evidence>
<dbReference type="PROSITE" id="PS50238">
    <property type="entry name" value="RHOGAP"/>
    <property type="match status" value="1"/>
</dbReference>
<dbReference type="OrthoDB" id="1053178at2759"/>
<gene>
    <name evidence="8" type="ORF">Ctob_003446</name>
</gene>
<comment type="subcellular location">
    <subcellularLocation>
        <location evidence="1">Cell projection</location>
        <location evidence="1">Cilium</location>
    </subcellularLocation>
</comment>
<dbReference type="GO" id="GO:0007165">
    <property type="term" value="P:signal transduction"/>
    <property type="evidence" value="ECO:0007669"/>
    <property type="project" value="InterPro"/>
</dbReference>
<proteinExistence type="predicted"/>
<dbReference type="InterPro" id="IPR008936">
    <property type="entry name" value="Rho_GTPase_activation_prot"/>
</dbReference>
<dbReference type="PROSITE" id="PS51450">
    <property type="entry name" value="LRR"/>
    <property type="match status" value="2"/>
</dbReference>
<dbReference type="Pfam" id="PF00620">
    <property type="entry name" value="RhoGAP"/>
    <property type="match status" value="1"/>
</dbReference>
<feature type="non-terminal residue" evidence="8">
    <location>
        <position position="588"/>
    </location>
</feature>
<evidence type="ECO:0000256" key="6">
    <source>
        <dbReference type="SAM" id="MobiDB-lite"/>
    </source>
</evidence>
<dbReference type="SUPFAM" id="SSF48350">
    <property type="entry name" value="GTPase activation domain, GAP"/>
    <property type="match status" value="1"/>
</dbReference>
<dbReference type="AlphaFoldDB" id="A0A0M0JCP5"/>
<sequence>MSLPRLRGTRERYAELDDSSVVLIPAKPTSVLLPEHFCEPLSQLRYPVRLDFSHERFRLRSMQALSQLKDTALVDIDLSDNELRSISELNRFPALKSLVASRNALESGPGVALAVHRLTRLDLSGNQLTVVPTLKELPLLQILNLSRNLIRDGWEEIGRCQGLQALDVSENAFDWSAETGELRRAMAVLRGLKRLRVLNLSHTPAASQRGYRGWVVANARKLELLDDAPVTEAERMGEDDKNSALDDDASSVASSAVASSWLSGFSGVSSRSTQREKPEGGRYSSAAAPAALSTAPSAAAPGHTLAPTFGRDVELILRREGGLLPRLVQECTRHVQERTGGEAGRVPAGTALTAEGHPSAVLALRHAFEISPERGIAALRESVVPSGGSSGDDDESELRDGDVRASCSLLRAFLIELPQPLIPNELFLPLLETTKAWAPTVVEHRQHEERAVRLEEIMMPYLAESHRILLEHLLCFLVNAARPYWAETPDYRQHLARVWAPCILRAPARIMSKFQGRVVDVMGMCVLTLLEARAGPGAHYGARDGDHYGASAGEGSGGVGDGQGGTRCSSAREQLLVRLGEEEGEEHF</sequence>
<dbReference type="SUPFAM" id="SSF52075">
    <property type="entry name" value="Outer arm dynein light chain 1"/>
    <property type="match status" value="1"/>
</dbReference>
<dbReference type="Gene3D" id="3.80.10.10">
    <property type="entry name" value="Ribonuclease Inhibitor"/>
    <property type="match status" value="2"/>
</dbReference>
<evidence type="ECO:0000256" key="3">
    <source>
        <dbReference type="ARBA" id="ARBA00022737"/>
    </source>
</evidence>
<dbReference type="EMBL" id="JWZX01003111">
    <property type="protein sequence ID" value="KOO24255.1"/>
    <property type="molecule type" value="Genomic_DNA"/>
</dbReference>
<evidence type="ECO:0000256" key="1">
    <source>
        <dbReference type="ARBA" id="ARBA00004138"/>
    </source>
</evidence>
<dbReference type="Gene3D" id="1.10.555.10">
    <property type="entry name" value="Rho GTPase activation protein"/>
    <property type="match status" value="1"/>
</dbReference>
<dbReference type="SMART" id="SM00324">
    <property type="entry name" value="RhoGAP"/>
    <property type="match status" value="1"/>
</dbReference>
<keyword evidence="3" id="KW-0677">Repeat</keyword>
<dbReference type="Pfam" id="PF00560">
    <property type="entry name" value="LRR_1"/>
    <property type="match status" value="1"/>
</dbReference>